<feature type="domain" description="PASTA" evidence="10">
    <location>
        <begin position="686"/>
        <end position="751"/>
    </location>
</feature>
<protein>
    <submittedName>
        <fullName evidence="11">Transglycosylase domain-containing protein</fullName>
    </submittedName>
</protein>
<dbReference type="Proteomes" id="UP001225598">
    <property type="component" value="Chromosome"/>
</dbReference>
<gene>
    <name evidence="11" type="ORF">QP027_00575</name>
</gene>
<proteinExistence type="predicted"/>
<keyword evidence="6" id="KW-0511">Multifunctional enzyme</keyword>
<keyword evidence="1" id="KW-0121">Carboxypeptidase</keyword>
<dbReference type="Gene3D" id="3.40.710.10">
    <property type="entry name" value="DD-peptidase/beta-lactamase superfamily"/>
    <property type="match status" value="1"/>
</dbReference>
<accession>A0ABY8VGN3</accession>
<keyword evidence="12" id="KW-1185">Reference proteome</keyword>
<keyword evidence="5" id="KW-0378">Hydrolase</keyword>
<dbReference type="InterPro" id="IPR005543">
    <property type="entry name" value="PASTA_dom"/>
</dbReference>
<dbReference type="InterPro" id="IPR012338">
    <property type="entry name" value="Beta-lactam/transpept-like"/>
</dbReference>
<organism evidence="11 12">
    <name type="scientific">Corynebacterium breve</name>
    <dbReference type="NCBI Taxonomy" id="3049799"/>
    <lineage>
        <taxon>Bacteria</taxon>
        <taxon>Bacillati</taxon>
        <taxon>Actinomycetota</taxon>
        <taxon>Actinomycetes</taxon>
        <taxon>Mycobacteriales</taxon>
        <taxon>Corynebacteriaceae</taxon>
        <taxon>Corynebacterium</taxon>
    </lineage>
</organism>
<evidence type="ECO:0000313" key="12">
    <source>
        <dbReference type="Proteomes" id="UP001225598"/>
    </source>
</evidence>
<evidence type="ECO:0000313" key="11">
    <source>
        <dbReference type="EMBL" id="WIM67930.1"/>
    </source>
</evidence>
<comment type="catalytic activity">
    <reaction evidence="8">
        <text>[GlcNAc-(1-&gt;4)-Mur2Ac(oyl-L-Ala-gamma-D-Glu-L-Lys-D-Ala-D-Ala)](n)-di-trans,octa-cis-undecaprenyl diphosphate + beta-D-GlcNAc-(1-&gt;4)-Mur2Ac(oyl-L-Ala-gamma-D-Glu-L-Lys-D-Ala-D-Ala)-di-trans,octa-cis-undecaprenyl diphosphate = [GlcNAc-(1-&gt;4)-Mur2Ac(oyl-L-Ala-gamma-D-Glu-L-Lys-D-Ala-D-Ala)](n+1)-di-trans,octa-cis-undecaprenyl diphosphate + di-trans,octa-cis-undecaprenyl diphosphate + H(+)</text>
        <dbReference type="Rhea" id="RHEA:23708"/>
        <dbReference type="Rhea" id="RHEA-COMP:9602"/>
        <dbReference type="Rhea" id="RHEA-COMP:9603"/>
        <dbReference type="ChEBI" id="CHEBI:15378"/>
        <dbReference type="ChEBI" id="CHEBI:58405"/>
        <dbReference type="ChEBI" id="CHEBI:60033"/>
        <dbReference type="ChEBI" id="CHEBI:78435"/>
        <dbReference type="EC" id="2.4.99.28"/>
    </reaction>
</comment>
<keyword evidence="3" id="KW-0328">Glycosyltransferase</keyword>
<dbReference type="PANTHER" id="PTHR32282:SF33">
    <property type="entry name" value="PEPTIDOGLYCAN GLYCOSYLTRANSFERASE"/>
    <property type="match status" value="1"/>
</dbReference>
<dbReference type="InterPro" id="IPR001264">
    <property type="entry name" value="Glyco_trans_51"/>
</dbReference>
<evidence type="ECO:0000256" key="9">
    <source>
        <dbReference type="SAM" id="MobiDB-lite"/>
    </source>
</evidence>
<evidence type="ECO:0000256" key="1">
    <source>
        <dbReference type="ARBA" id="ARBA00022645"/>
    </source>
</evidence>
<dbReference type="SMART" id="SM00740">
    <property type="entry name" value="PASTA"/>
    <property type="match status" value="1"/>
</dbReference>
<feature type="region of interest" description="Disordered" evidence="9">
    <location>
        <begin position="750"/>
        <end position="789"/>
    </location>
</feature>
<dbReference type="RefSeq" id="WP_284825254.1">
    <property type="nucleotide sequence ID" value="NZ_CP126969.1"/>
</dbReference>
<dbReference type="EMBL" id="CP126969">
    <property type="protein sequence ID" value="WIM67930.1"/>
    <property type="molecule type" value="Genomic_DNA"/>
</dbReference>
<dbReference type="Gene3D" id="3.30.10.20">
    <property type="match status" value="1"/>
</dbReference>
<reference evidence="11 12" key="1">
    <citation type="submission" date="2023-05" db="EMBL/GenBank/DDBJ databases">
        <title>Corynebacterium suedekumii sp. nov. and Corynebacterium breve sp. nov. isolated from raw cow's milk.</title>
        <authorList>
            <person name="Baer M.K."/>
            <person name="Mehl L."/>
            <person name="Hellmuth R."/>
            <person name="Marke G."/>
            <person name="Lipski A."/>
        </authorList>
    </citation>
    <scope>NUCLEOTIDE SEQUENCE [LARGE SCALE GENOMIC DNA]</scope>
    <source>
        <strain evidence="11 12">R4</strain>
    </source>
</reference>
<dbReference type="SUPFAM" id="SSF56601">
    <property type="entry name" value="beta-lactamase/transpeptidase-like"/>
    <property type="match status" value="1"/>
</dbReference>
<dbReference type="SUPFAM" id="SSF53955">
    <property type="entry name" value="Lysozyme-like"/>
    <property type="match status" value="1"/>
</dbReference>
<dbReference type="PROSITE" id="PS51178">
    <property type="entry name" value="PASTA"/>
    <property type="match status" value="1"/>
</dbReference>
<comment type="catalytic activity">
    <reaction evidence="7">
        <text>Preferential cleavage: (Ac)2-L-Lys-D-Ala-|-D-Ala. Also transpeptidation of peptidyl-alanyl moieties that are N-acyl substituents of D-alanine.</text>
        <dbReference type="EC" id="3.4.16.4"/>
    </reaction>
</comment>
<sequence length="807" mass="84323">MSSLKSLRNLAGAVVASGVLIALSLTPIAGIGGAAVARTNETMQSNLSDLTDGTAPGVTTITDVNGEPMAWLYNQNRFEVAPEEISQHAKDALVAIEDRRFYEHDGVDLQGTFRALLANVAAGGVEQGASTINQQYVKNYLLHVDAKSTDEQIAATEQSVPRKLREMRMASDLDKNLSKDEILGRYLNVVPFGNHAYGIEAAARTYYGVSAAELTVPQSALLVGIVQSSEALNPYYNEEGATERRNTVLQAMVSSGYLDQASADAFKAEPLGVLESPDVLPNGCISAGNKGFMCDYAVNYLEAKGISKEQLQNDSYTVRTTLDPVMQDAAYTAVTTAVDPNAAGVAGVLNVVEPGEDSRNIRAMVSSRNYGLNLDAGETYLPQPSSLVGNGAGSIFKLFTAAAAVEQGMGLDTLVNVPARVEVSGMGAGGAKNCPPGKYCVENVGTFEPQLTLRDALAKSPNTPFIELIERVGVEAVVDMSVRLGLRSYTTPGSYNGDASIADYFKQGNMGSYTLGPTAVNALELSNVGATLASSGRWCEPNPIESITDRDGQEVFLERPECEQALDPGVANAVASGLSADTTIGTASRAAGMFGWGAPVAAKTGTTESHQSSAFLGYNTAFAAAPYIFNDGTVTSSLCTSPVRQCGDGSLYGGREPAEIWFRTAVNVPGVAGAPLPSHDARYDGGTNQELVAGIVGLSEDNARKQLEEKGFTVSTVKVAGNGIPAGHVVSVSPQDPTMAEGSEIVLNVSDGTTSRPAPAAPAPAIPDAPGAPAAPAGEPAPPAIPEIDTEELERLINDSLNELLNQ</sequence>
<evidence type="ECO:0000256" key="3">
    <source>
        <dbReference type="ARBA" id="ARBA00022676"/>
    </source>
</evidence>
<keyword evidence="4" id="KW-0808">Transferase</keyword>
<dbReference type="Pfam" id="PF00905">
    <property type="entry name" value="Transpeptidase"/>
    <property type="match status" value="1"/>
</dbReference>
<evidence type="ECO:0000256" key="5">
    <source>
        <dbReference type="ARBA" id="ARBA00022801"/>
    </source>
</evidence>
<dbReference type="PANTHER" id="PTHR32282">
    <property type="entry name" value="BINDING PROTEIN TRANSPEPTIDASE, PUTATIVE-RELATED"/>
    <property type="match status" value="1"/>
</dbReference>
<evidence type="ECO:0000256" key="6">
    <source>
        <dbReference type="ARBA" id="ARBA00023268"/>
    </source>
</evidence>
<dbReference type="CDD" id="cd06577">
    <property type="entry name" value="PASTA_pknB"/>
    <property type="match status" value="1"/>
</dbReference>
<keyword evidence="2" id="KW-0645">Protease</keyword>
<dbReference type="Gene3D" id="1.10.3810.10">
    <property type="entry name" value="Biosynthetic peptidoglycan transglycosylase-like"/>
    <property type="match status" value="1"/>
</dbReference>
<dbReference type="InterPro" id="IPR036950">
    <property type="entry name" value="PBP_transglycosylase"/>
</dbReference>
<dbReference type="Pfam" id="PF00912">
    <property type="entry name" value="Transgly"/>
    <property type="match status" value="1"/>
</dbReference>
<evidence type="ECO:0000256" key="7">
    <source>
        <dbReference type="ARBA" id="ARBA00034000"/>
    </source>
</evidence>
<evidence type="ECO:0000256" key="2">
    <source>
        <dbReference type="ARBA" id="ARBA00022670"/>
    </source>
</evidence>
<dbReference type="InterPro" id="IPR050396">
    <property type="entry name" value="Glycosyltr_51/Transpeptidase"/>
</dbReference>
<evidence type="ECO:0000259" key="10">
    <source>
        <dbReference type="PROSITE" id="PS51178"/>
    </source>
</evidence>
<evidence type="ECO:0000256" key="4">
    <source>
        <dbReference type="ARBA" id="ARBA00022679"/>
    </source>
</evidence>
<name>A0ABY8VGN3_9CORY</name>
<dbReference type="Pfam" id="PF03793">
    <property type="entry name" value="PASTA"/>
    <property type="match status" value="1"/>
</dbReference>
<dbReference type="InterPro" id="IPR023346">
    <property type="entry name" value="Lysozyme-like_dom_sf"/>
</dbReference>
<feature type="compositionally biased region" description="Low complexity" evidence="9">
    <location>
        <begin position="768"/>
        <end position="778"/>
    </location>
</feature>
<evidence type="ECO:0000256" key="8">
    <source>
        <dbReference type="ARBA" id="ARBA00049902"/>
    </source>
</evidence>
<dbReference type="InterPro" id="IPR001460">
    <property type="entry name" value="PCN-bd_Tpept"/>
</dbReference>